<evidence type="ECO:0000256" key="1">
    <source>
        <dbReference type="SAM" id="MobiDB-lite"/>
    </source>
</evidence>
<dbReference type="Proteomes" id="UP000824998">
    <property type="component" value="Unassembled WGS sequence"/>
</dbReference>
<sequence>PYQRGQINGQATTGATPTQIAESFELDRGTVRYTIQQDKLRHEGNSIQRPQARKKSYTDADERLLLRHVRTNPKDTYAQVKTACGLTFSTTTIKRILKEHGITN</sequence>
<protein>
    <recommendedName>
        <fullName evidence="4">Transposase</fullName>
    </recommendedName>
</protein>
<accession>A0A9P7YP28</accession>
<name>A0A9P7YP28_9HELO</name>
<dbReference type="EMBL" id="MU251388">
    <property type="protein sequence ID" value="KAG9237379.1"/>
    <property type="molecule type" value="Genomic_DNA"/>
</dbReference>
<comment type="caution">
    <text evidence="2">The sequence shown here is derived from an EMBL/GenBank/DDBJ whole genome shotgun (WGS) entry which is preliminary data.</text>
</comment>
<proteinExistence type="predicted"/>
<organism evidence="2 3">
    <name type="scientific">Amylocarpus encephaloides</name>
    <dbReference type="NCBI Taxonomy" id="45428"/>
    <lineage>
        <taxon>Eukaryota</taxon>
        <taxon>Fungi</taxon>
        <taxon>Dikarya</taxon>
        <taxon>Ascomycota</taxon>
        <taxon>Pezizomycotina</taxon>
        <taxon>Leotiomycetes</taxon>
        <taxon>Helotiales</taxon>
        <taxon>Helotiales incertae sedis</taxon>
        <taxon>Amylocarpus</taxon>
    </lineage>
</organism>
<feature type="non-terminal residue" evidence="2">
    <location>
        <position position="1"/>
    </location>
</feature>
<dbReference type="InterPro" id="IPR009057">
    <property type="entry name" value="Homeodomain-like_sf"/>
</dbReference>
<feature type="region of interest" description="Disordered" evidence="1">
    <location>
        <begin position="35"/>
        <end position="59"/>
    </location>
</feature>
<keyword evidence="3" id="KW-1185">Reference proteome</keyword>
<dbReference type="OrthoDB" id="3548492at2759"/>
<feature type="region of interest" description="Disordered" evidence="1">
    <location>
        <begin position="1"/>
        <end position="23"/>
    </location>
</feature>
<evidence type="ECO:0008006" key="4">
    <source>
        <dbReference type="Google" id="ProtNLM"/>
    </source>
</evidence>
<dbReference type="AlphaFoldDB" id="A0A9P7YP28"/>
<dbReference type="SUPFAM" id="SSF46689">
    <property type="entry name" value="Homeodomain-like"/>
    <property type="match status" value="1"/>
</dbReference>
<evidence type="ECO:0000313" key="3">
    <source>
        <dbReference type="Proteomes" id="UP000824998"/>
    </source>
</evidence>
<evidence type="ECO:0000313" key="2">
    <source>
        <dbReference type="EMBL" id="KAG9237379.1"/>
    </source>
</evidence>
<reference evidence="2" key="1">
    <citation type="journal article" date="2021" name="IMA Fungus">
        <title>Genomic characterization of three marine fungi, including Emericellopsis atlantica sp. nov. with signatures of a generalist lifestyle and marine biomass degradation.</title>
        <authorList>
            <person name="Hagestad O.C."/>
            <person name="Hou L."/>
            <person name="Andersen J.H."/>
            <person name="Hansen E.H."/>
            <person name="Altermark B."/>
            <person name="Li C."/>
            <person name="Kuhnert E."/>
            <person name="Cox R.J."/>
            <person name="Crous P.W."/>
            <person name="Spatafora J.W."/>
            <person name="Lail K."/>
            <person name="Amirebrahimi M."/>
            <person name="Lipzen A."/>
            <person name="Pangilinan J."/>
            <person name="Andreopoulos W."/>
            <person name="Hayes R.D."/>
            <person name="Ng V."/>
            <person name="Grigoriev I.V."/>
            <person name="Jackson S.A."/>
            <person name="Sutton T.D.S."/>
            <person name="Dobson A.D.W."/>
            <person name="Rama T."/>
        </authorList>
    </citation>
    <scope>NUCLEOTIDE SEQUENCE</scope>
    <source>
        <strain evidence="2">TRa018bII</strain>
    </source>
</reference>
<gene>
    <name evidence="2" type="ORF">BJ875DRAFT_454042</name>
</gene>
<feature type="compositionally biased region" description="Polar residues" evidence="1">
    <location>
        <begin position="1"/>
        <end position="21"/>
    </location>
</feature>